<dbReference type="Proteomes" id="UP001232584">
    <property type="component" value="Unassembled WGS sequence"/>
</dbReference>
<reference evidence="2 3" key="1">
    <citation type="submission" date="2023-07" db="EMBL/GenBank/DDBJ databases">
        <title>Genomic Encyclopedia of Type Strains, Phase IV (KMG-IV): sequencing the most valuable type-strain genomes for metagenomic binning, comparative biology and taxonomic classification.</title>
        <authorList>
            <person name="Goeker M."/>
        </authorList>
    </citation>
    <scope>NUCLEOTIDE SEQUENCE [LARGE SCALE GENOMIC DNA]</scope>
    <source>
        <strain evidence="2 3">DSM 15049</strain>
    </source>
</reference>
<keyword evidence="1" id="KW-0175">Coiled coil</keyword>
<dbReference type="EMBL" id="JAUSWG010000014">
    <property type="protein sequence ID" value="MDQ0557779.1"/>
    <property type="molecule type" value="Genomic_DNA"/>
</dbReference>
<evidence type="ECO:0000313" key="3">
    <source>
        <dbReference type="Proteomes" id="UP001232584"/>
    </source>
</evidence>
<evidence type="ECO:0000313" key="2">
    <source>
        <dbReference type="EMBL" id="MDQ0557779.1"/>
    </source>
</evidence>
<comment type="caution">
    <text evidence="2">The sequence shown here is derived from an EMBL/GenBank/DDBJ whole genome shotgun (WGS) entry which is preliminary data.</text>
</comment>
<evidence type="ECO:0000256" key="1">
    <source>
        <dbReference type="SAM" id="Coils"/>
    </source>
</evidence>
<proteinExistence type="predicted"/>
<name>A0ABU0N4E9_9FIRM</name>
<keyword evidence="3" id="KW-1185">Reference proteome</keyword>
<dbReference type="Gene3D" id="1.10.287.950">
    <property type="entry name" value="Methyl-accepting chemotaxis protein"/>
    <property type="match status" value="1"/>
</dbReference>
<accession>A0ABU0N4E9</accession>
<gene>
    <name evidence="2" type="ORF">QOZ92_002914</name>
</gene>
<protein>
    <submittedName>
        <fullName evidence="2">Chromosome segregation ATPase</fullName>
    </submittedName>
</protein>
<organism evidence="2 3">
    <name type="scientific">Paraclostridium ghonii</name>
    <dbReference type="NCBI Taxonomy" id="29358"/>
    <lineage>
        <taxon>Bacteria</taxon>
        <taxon>Bacillati</taxon>
        <taxon>Bacillota</taxon>
        <taxon>Clostridia</taxon>
        <taxon>Peptostreptococcales</taxon>
        <taxon>Peptostreptococcaceae</taxon>
        <taxon>Paraclostridium</taxon>
    </lineage>
</organism>
<feature type="coiled-coil region" evidence="1">
    <location>
        <begin position="39"/>
        <end position="66"/>
    </location>
</feature>
<dbReference type="RefSeq" id="WP_307509293.1">
    <property type="nucleotide sequence ID" value="NZ_BAAACE010000028.1"/>
</dbReference>
<sequence>MSCKKNGWNECEDINKWENICYYKCKDNGCVGENCKNDIEKTEKLIDSIKVKNEQLGNDLKDAKDNQHKVKSALVGINDNVGNLATNLGEIENALAKAAYDLKSIMEELEKAVPAQNEAIKDIKDAQDKQKDIKGLVNDLDKSFEKTVNCLKRKDKPPVLIPWNECDDESENSGCECD</sequence>